<dbReference type="Proteomes" id="UP000255303">
    <property type="component" value="Unassembled WGS sequence"/>
</dbReference>
<dbReference type="AlphaFoldDB" id="A0A379JTC7"/>
<dbReference type="EMBL" id="UGUV01000002">
    <property type="protein sequence ID" value="SUD51243.1"/>
    <property type="molecule type" value="Genomic_DNA"/>
</dbReference>
<reference evidence="1 2" key="1">
    <citation type="submission" date="2018-06" db="EMBL/GenBank/DDBJ databases">
        <authorList>
            <consortium name="Pathogen Informatics"/>
            <person name="Doyle S."/>
        </authorList>
    </citation>
    <scope>NUCLEOTIDE SEQUENCE [LARGE SCALE GENOMIC DNA]</scope>
    <source>
        <strain evidence="1 2">NCTC10692</strain>
    </source>
</reference>
<evidence type="ECO:0000313" key="2">
    <source>
        <dbReference type="Proteomes" id="UP000255303"/>
    </source>
</evidence>
<evidence type="ECO:0000313" key="1">
    <source>
        <dbReference type="EMBL" id="SUD51243.1"/>
    </source>
</evidence>
<accession>A0A379JTC7</accession>
<sequence>MCRPKRKLLPGGERFELVAHMLRERLSPEQIAGKLRSMNIPSLREAYVCRETIYGAARVKAGYTATINATTAVRMVRRRPTRSE</sequence>
<protein>
    <submittedName>
        <fullName evidence="1">Putative transposase</fullName>
    </submittedName>
</protein>
<organism evidence="1 2">
    <name type="scientific">Ectopseudomonas oleovorans</name>
    <name type="common">Pseudomonas oleovorans</name>
    <dbReference type="NCBI Taxonomy" id="301"/>
    <lineage>
        <taxon>Bacteria</taxon>
        <taxon>Pseudomonadati</taxon>
        <taxon>Pseudomonadota</taxon>
        <taxon>Gammaproteobacteria</taxon>
        <taxon>Pseudomonadales</taxon>
        <taxon>Pseudomonadaceae</taxon>
        <taxon>Ectopseudomonas</taxon>
    </lineage>
</organism>
<name>A0A379JTC7_ECTOL</name>
<proteinExistence type="predicted"/>
<gene>
    <name evidence="1" type="ORF">NCTC10692_01690</name>
</gene>